<sequence length="574" mass="60349">MRLKACLAAALAALLALTPLSAMASDDPLADLAQAEADLKAAKAALVGYEGTGVLGFYRHEGATDAVRVLTDPSVTKYQDHIQLDDPGGPTALSKVRSALEFIEECNRLRAGEGLDALEVSDTAMAVAEAQDSYYMYDEDWNENDGSRHKLQFFSQAENLDLTGEDPFNAWYTEEKESYDEQKEEGIAKPKGVGHYLNIIKENYYTTGFADGDANYTSYRNQVFLPEDTIYPISGNDISLSVGPTYTPAEYLKRLDDYQTWYDGLVADRKAANRAVDKARAALRHVSGTVRSTDGAPVADATVTLSDGSSSVSGTTGSDGSFDVKAPSDGTWTLAVTADGYLDGTVGPIVIGDGQTRVWSGLDARLEPATAEVSGTVTDTDGAPITGVRVDVVDSKGPASVLTGSDGTWSASVAPGDATVCYPVMPDGYEAVTDTSRSLDLEAGDSAVFDLKVRLKDGSVTVAATDPGGPIQGVGVTVDGLDASTDEKGAARIDGLRPGWHKVSYTVPDGLRADGPDETYVPAGGTVRLAVSIKAKPLSAIPTTGRVPWVLLSCLAALPLAAAALGLRRHADLG</sequence>
<dbReference type="InterPro" id="IPR008969">
    <property type="entry name" value="CarboxyPept-like_regulatory"/>
</dbReference>
<dbReference type="RefSeq" id="WP_070123026.1">
    <property type="nucleotide sequence ID" value="NZ_MAXD01000014.1"/>
</dbReference>
<dbReference type="AlphaFoldDB" id="A0A1E7XXV1"/>
<dbReference type="Pfam" id="PF00188">
    <property type="entry name" value="CAP"/>
    <property type="match status" value="1"/>
</dbReference>
<evidence type="ECO:0000256" key="1">
    <source>
        <dbReference type="SAM" id="SignalP"/>
    </source>
</evidence>
<reference evidence="3 4" key="1">
    <citation type="submission" date="2016-07" db="EMBL/GenBank/DDBJ databases">
        <title>Draft Genome Sequence of Bifidobacterium adolescentis strain Km 4.</title>
        <authorList>
            <person name="Danilenko V.N."/>
        </authorList>
    </citation>
    <scope>NUCLEOTIDE SEQUENCE [LARGE SCALE GENOMIC DNA]</scope>
    <source>
        <strain evidence="3 4">Km 4</strain>
    </source>
</reference>
<evidence type="ECO:0000259" key="2">
    <source>
        <dbReference type="Pfam" id="PF00188"/>
    </source>
</evidence>
<feature type="signal peptide" evidence="1">
    <location>
        <begin position="1"/>
        <end position="24"/>
    </location>
</feature>
<dbReference type="Gene3D" id="2.60.40.1120">
    <property type="entry name" value="Carboxypeptidase-like, regulatory domain"/>
    <property type="match status" value="2"/>
</dbReference>
<dbReference type="OrthoDB" id="3263869at2"/>
<dbReference type="InterPro" id="IPR014044">
    <property type="entry name" value="CAP_dom"/>
</dbReference>
<evidence type="ECO:0000313" key="4">
    <source>
        <dbReference type="Proteomes" id="UP000175684"/>
    </source>
</evidence>
<dbReference type="Proteomes" id="UP000175684">
    <property type="component" value="Unassembled WGS sequence"/>
</dbReference>
<dbReference type="InterPro" id="IPR013784">
    <property type="entry name" value="Carb-bd-like_fold"/>
</dbReference>
<dbReference type="SUPFAM" id="SSF49464">
    <property type="entry name" value="Carboxypeptidase regulatory domain-like"/>
    <property type="match status" value="1"/>
</dbReference>
<dbReference type="SUPFAM" id="SSF49452">
    <property type="entry name" value="Starch-binding domain-like"/>
    <property type="match status" value="1"/>
</dbReference>
<accession>A0A1E7XXV1</accession>
<dbReference type="InterPro" id="IPR035940">
    <property type="entry name" value="CAP_sf"/>
</dbReference>
<dbReference type="Pfam" id="PF13620">
    <property type="entry name" value="CarboxypepD_reg"/>
    <property type="match status" value="2"/>
</dbReference>
<name>A0A1E7XXV1_BIFAD</name>
<organism evidence="3 4">
    <name type="scientific">Bifidobacterium adolescentis</name>
    <dbReference type="NCBI Taxonomy" id="1680"/>
    <lineage>
        <taxon>Bacteria</taxon>
        <taxon>Bacillati</taxon>
        <taxon>Actinomycetota</taxon>
        <taxon>Actinomycetes</taxon>
        <taxon>Bifidobacteriales</taxon>
        <taxon>Bifidobacteriaceae</taxon>
        <taxon>Bifidobacterium</taxon>
    </lineage>
</organism>
<dbReference type="EMBL" id="MAXD01000014">
    <property type="protein sequence ID" value="OFA33653.1"/>
    <property type="molecule type" value="Genomic_DNA"/>
</dbReference>
<dbReference type="SUPFAM" id="SSF55797">
    <property type="entry name" value="PR-1-like"/>
    <property type="match status" value="1"/>
</dbReference>
<protein>
    <recommendedName>
        <fullName evidence="2">SCP domain-containing protein</fullName>
    </recommendedName>
</protein>
<comment type="caution">
    <text evidence="3">The sequence shown here is derived from an EMBL/GenBank/DDBJ whole genome shotgun (WGS) entry which is preliminary data.</text>
</comment>
<dbReference type="Gene3D" id="3.40.33.10">
    <property type="entry name" value="CAP"/>
    <property type="match status" value="1"/>
</dbReference>
<dbReference type="GO" id="GO:0030246">
    <property type="term" value="F:carbohydrate binding"/>
    <property type="evidence" value="ECO:0007669"/>
    <property type="project" value="InterPro"/>
</dbReference>
<feature type="domain" description="SCP" evidence="2">
    <location>
        <begin position="104"/>
        <end position="219"/>
    </location>
</feature>
<gene>
    <name evidence="3" type="ORF">BBK15_09710</name>
</gene>
<keyword evidence="1" id="KW-0732">Signal</keyword>
<proteinExistence type="predicted"/>
<evidence type="ECO:0000313" key="3">
    <source>
        <dbReference type="EMBL" id="OFA33653.1"/>
    </source>
</evidence>
<feature type="chain" id="PRO_5009208530" description="SCP domain-containing protein" evidence="1">
    <location>
        <begin position="25"/>
        <end position="574"/>
    </location>
</feature>